<feature type="transmembrane region" description="Helical" evidence="1">
    <location>
        <begin position="201"/>
        <end position="229"/>
    </location>
</feature>
<dbReference type="PANTHER" id="PTHR22943">
    <property type="entry name" value="7-TRANSMEMBRANE DOMAIN RECEPTOR C.ELEGANS"/>
    <property type="match status" value="1"/>
</dbReference>
<dbReference type="InterPro" id="IPR041426">
    <property type="entry name" value="Mos1_HTH"/>
</dbReference>
<organism evidence="4">
    <name type="scientific">Caenorhabditis brenneri</name>
    <name type="common">Nematode worm</name>
    <dbReference type="NCBI Taxonomy" id="135651"/>
    <lineage>
        <taxon>Eukaryota</taxon>
        <taxon>Metazoa</taxon>
        <taxon>Ecdysozoa</taxon>
        <taxon>Nematoda</taxon>
        <taxon>Chromadorea</taxon>
        <taxon>Rhabditida</taxon>
        <taxon>Rhabditina</taxon>
        <taxon>Rhabditomorpha</taxon>
        <taxon>Rhabditoidea</taxon>
        <taxon>Rhabditidae</taxon>
        <taxon>Peloderinae</taxon>
        <taxon>Caenorhabditis</taxon>
    </lineage>
</organism>
<evidence type="ECO:0000256" key="1">
    <source>
        <dbReference type="SAM" id="Phobius"/>
    </source>
</evidence>
<dbReference type="SMART" id="SM00256">
    <property type="entry name" value="FBOX"/>
    <property type="match status" value="1"/>
</dbReference>
<feature type="transmembrane region" description="Helical" evidence="1">
    <location>
        <begin position="159"/>
        <end position="181"/>
    </location>
</feature>
<dbReference type="EMBL" id="GL379912">
    <property type="protein sequence ID" value="EGT34279.1"/>
    <property type="molecule type" value="Genomic_DNA"/>
</dbReference>
<dbReference type="InterPro" id="IPR019428">
    <property type="entry name" value="7TM_GPCR_serpentine_rcpt_Str"/>
</dbReference>
<evidence type="ECO:0000313" key="4">
    <source>
        <dbReference type="Proteomes" id="UP000008068"/>
    </source>
</evidence>
<dbReference type="GO" id="GO:0038022">
    <property type="term" value="F:G protein-coupled olfactory receptor activity"/>
    <property type="evidence" value="ECO:0007669"/>
    <property type="project" value="TreeGrafter"/>
</dbReference>
<dbReference type="AlphaFoldDB" id="G0NN07"/>
<feature type="transmembrane region" description="Helical" evidence="1">
    <location>
        <begin position="20"/>
        <end position="45"/>
    </location>
</feature>
<proteinExistence type="predicted"/>
<dbReference type="Proteomes" id="UP000008068">
    <property type="component" value="Unassembled WGS sequence"/>
</dbReference>
<dbReference type="SUPFAM" id="SSF81321">
    <property type="entry name" value="Family A G protein-coupled receptor-like"/>
    <property type="match status" value="1"/>
</dbReference>
<dbReference type="Pfam" id="PF01827">
    <property type="entry name" value="FTH"/>
    <property type="match status" value="1"/>
</dbReference>
<dbReference type="PROSITE" id="PS50181">
    <property type="entry name" value="FBOX"/>
    <property type="match status" value="1"/>
</dbReference>
<dbReference type="InParanoid" id="G0NN07"/>
<accession>G0NN07</accession>
<dbReference type="CDD" id="cd22150">
    <property type="entry name" value="F-box_CeFBXA-like"/>
    <property type="match status" value="1"/>
</dbReference>
<keyword evidence="1" id="KW-1133">Transmembrane helix</keyword>
<feature type="domain" description="F-box" evidence="2">
    <location>
        <begin position="347"/>
        <end position="394"/>
    </location>
</feature>
<dbReference type="Pfam" id="PF10326">
    <property type="entry name" value="7TM_GPCR_Str"/>
    <property type="match status" value="1"/>
</dbReference>
<evidence type="ECO:0000259" key="2">
    <source>
        <dbReference type="PROSITE" id="PS50181"/>
    </source>
</evidence>
<keyword evidence="1" id="KW-0472">Membrane</keyword>
<keyword evidence="1" id="KW-0812">Transmembrane</keyword>
<dbReference type="PANTHER" id="PTHR22943:SF81">
    <property type="entry name" value="SEVEN TM RECEPTOR"/>
    <property type="match status" value="1"/>
</dbReference>
<sequence>MLLYLIIKKAGSLFGSYRYVMGVFSIYSLIYAWIDAATCPVMLIFPPAFMVYMDGPLKNESWIGNNIVCEFFYLLSYPPKLMEYLKGGKLALLFIPSILLVIIYYTIVKFGMAMTQQKKLYLKEPLRLNYNEDSEKYSFSDQCIGGLMKMERRFGMYRICYRLLGVLQLFTIAFCATKIYLQLKSNSSHFSSKTIEMNRQLLITLIFQTLLPFIMMYSPVGLIITLPFFEVSLGRGANLVGASLAVYPSLEPLIAMVCIKDFWKVVFYKFQNSHQDMAHVLLNSSIALRQSILYECVGKTPIFKAYKKLCARLGSNFMSYQEFEFWFMRFSRKEYDLDYDRSQDPKYTEFSDLPNNLLNRIVDEVEPIDRLILQKVCRPLRQLIAVRNPGFRKISINSSGNHFGVAYDEQSRCYSIPEVECESEYEEESSEGWLLTGFVEITWWNYHKDGPDWKQESIIEGDVFEIASNDLAIVVGNERLSLDEFEIENMYPEFNELFLQTLSARNIKVQTKKLKLHYFDLEKLEFLRYFDVEEEIILYFWTNWETLPMEELIGHPEIKNTRMLRVIMPDSTFPPDTILGFPRIIVEFMRDFLSNGETIEKLRNAILNSESLELFNITARYKRSNMNEISKLLFPNAVEDSQNPNTSYVTVPDTGRTLEMKVVEDELNFKRLE</sequence>
<dbReference type="Pfam" id="PF00646">
    <property type="entry name" value="F-box"/>
    <property type="match status" value="1"/>
</dbReference>
<dbReference type="InterPro" id="IPR002900">
    <property type="entry name" value="DUF38/FTH_CAE_spp"/>
</dbReference>
<reference evidence="4" key="1">
    <citation type="submission" date="2011-07" db="EMBL/GenBank/DDBJ databases">
        <authorList>
            <consortium name="Caenorhabditis brenneri Sequencing and Analysis Consortium"/>
            <person name="Wilson R.K."/>
        </authorList>
    </citation>
    <scope>NUCLEOTIDE SEQUENCE [LARGE SCALE GENOMIC DNA]</scope>
    <source>
        <strain evidence="4">PB2801</strain>
    </source>
</reference>
<dbReference type="GO" id="GO:0042048">
    <property type="term" value="P:olfactory behavior"/>
    <property type="evidence" value="ECO:0007669"/>
    <property type="project" value="TreeGrafter"/>
</dbReference>
<gene>
    <name evidence="3" type="ORF">CAEBREN_28246</name>
</gene>
<dbReference type="GO" id="GO:0005886">
    <property type="term" value="C:plasma membrane"/>
    <property type="evidence" value="ECO:0007669"/>
    <property type="project" value="TreeGrafter"/>
</dbReference>
<dbReference type="Pfam" id="PF17906">
    <property type="entry name" value="HTH_48"/>
    <property type="match status" value="1"/>
</dbReference>
<name>G0NN07_CAEBE</name>
<keyword evidence="4" id="KW-1185">Reference proteome</keyword>
<evidence type="ECO:0000313" key="3">
    <source>
        <dbReference type="EMBL" id="EGT34279.1"/>
    </source>
</evidence>
<protein>
    <recommendedName>
        <fullName evidence="2">F-box domain-containing protein</fullName>
    </recommendedName>
</protein>
<dbReference type="HOGENOM" id="CLU_408392_0_0_1"/>
<feature type="transmembrane region" description="Helical" evidence="1">
    <location>
        <begin position="90"/>
        <end position="108"/>
    </location>
</feature>
<dbReference type="InterPro" id="IPR001810">
    <property type="entry name" value="F-box_dom"/>
</dbReference>